<evidence type="ECO:0000313" key="2">
    <source>
        <dbReference type="Proteomes" id="UP000265703"/>
    </source>
</evidence>
<comment type="caution">
    <text evidence="1">The sequence shown here is derived from an EMBL/GenBank/DDBJ whole genome shotgun (WGS) entry which is preliminary data.</text>
</comment>
<keyword evidence="2" id="KW-1185">Reference proteome</keyword>
<dbReference type="EMBL" id="QKYT01000337">
    <property type="protein sequence ID" value="RIA86921.1"/>
    <property type="molecule type" value="Genomic_DNA"/>
</dbReference>
<dbReference type="Proteomes" id="UP000265703">
    <property type="component" value="Unassembled WGS sequence"/>
</dbReference>
<dbReference type="STRING" id="658196.A0A397SVJ3"/>
<dbReference type="AlphaFoldDB" id="A0A397SVJ3"/>
<evidence type="ECO:0008006" key="3">
    <source>
        <dbReference type="Google" id="ProtNLM"/>
    </source>
</evidence>
<dbReference type="OrthoDB" id="2015447at2759"/>
<dbReference type="Gene3D" id="3.40.50.720">
    <property type="entry name" value="NAD(P)-binding Rossmann-like Domain"/>
    <property type="match status" value="1"/>
</dbReference>
<sequence length="61" mass="6807">MHGVGLRPCHKGGVRVETEWTISERFGKKTLICHNYGHGGYESSYGTVQSALKIMKEILQS</sequence>
<proteinExistence type="predicted"/>
<accession>A0A397SVJ3</accession>
<organism evidence="1 2">
    <name type="scientific">Glomus cerebriforme</name>
    <dbReference type="NCBI Taxonomy" id="658196"/>
    <lineage>
        <taxon>Eukaryota</taxon>
        <taxon>Fungi</taxon>
        <taxon>Fungi incertae sedis</taxon>
        <taxon>Mucoromycota</taxon>
        <taxon>Glomeromycotina</taxon>
        <taxon>Glomeromycetes</taxon>
        <taxon>Glomerales</taxon>
        <taxon>Glomeraceae</taxon>
        <taxon>Glomus</taxon>
    </lineage>
</organism>
<protein>
    <recommendedName>
        <fullName evidence="3">FAD dependent oxidoreductase domain-containing protein</fullName>
    </recommendedName>
</protein>
<reference evidence="1 2" key="1">
    <citation type="submission" date="2018-06" db="EMBL/GenBank/DDBJ databases">
        <title>Comparative genomics reveals the genomic features of Rhizophagus irregularis, R. cerebriforme, R. diaphanum and Gigaspora rosea, and their symbiotic lifestyle signature.</title>
        <authorList>
            <person name="Morin E."/>
            <person name="San Clemente H."/>
            <person name="Chen E.C.H."/>
            <person name="De La Providencia I."/>
            <person name="Hainaut M."/>
            <person name="Kuo A."/>
            <person name="Kohler A."/>
            <person name="Murat C."/>
            <person name="Tang N."/>
            <person name="Roy S."/>
            <person name="Loubradou J."/>
            <person name="Henrissat B."/>
            <person name="Grigoriev I.V."/>
            <person name="Corradi N."/>
            <person name="Roux C."/>
            <person name="Martin F.M."/>
        </authorList>
    </citation>
    <scope>NUCLEOTIDE SEQUENCE [LARGE SCALE GENOMIC DNA]</scope>
    <source>
        <strain evidence="1 2">DAOM 227022</strain>
    </source>
</reference>
<gene>
    <name evidence="1" type="ORF">C1645_828569</name>
</gene>
<name>A0A397SVJ3_9GLOM</name>
<evidence type="ECO:0000313" key="1">
    <source>
        <dbReference type="EMBL" id="RIA86921.1"/>
    </source>
</evidence>